<proteinExistence type="predicted"/>
<dbReference type="PANTHER" id="PTHR45663:SF11">
    <property type="entry name" value="GEO12009P1"/>
    <property type="match status" value="1"/>
</dbReference>
<reference evidence="2" key="1">
    <citation type="submission" date="2017-11" db="EMBL/GenBank/DDBJ databases">
        <authorList>
            <person name="Kajale S.C."/>
            <person name="Sharma A."/>
        </authorList>
    </citation>
    <scope>NUCLEOTIDE SEQUENCE</scope>
    <source>
        <strain evidence="2">LS1_42</strain>
    </source>
</reference>
<name>A0A8J8Q0R8_9EURY</name>
<gene>
    <name evidence="2" type="ORF">CV102_22420</name>
</gene>
<protein>
    <submittedName>
        <fullName evidence="2">Thioredoxin</fullName>
    </submittedName>
</protein>
<dbReference type="PANTHER" id="PTHR45663">
    <property type="entry name" value="GEO12009P1"/>
    <property type="match status" value="1"/>
</dbReference>
<dbReference type="PROSITE" id="PS51352">
    <property type="entry name" value="THIOREDOXIN_2"/>
    <property type="match status" value="1"/>
</dbReference>
<dbReference type="SUPFAM" id="SSF52833">
    <property type="entry name" value="Thioredoxin-like"/>
    <property type="match status" value="1"/>
</dbReference>
<dbReference type="GO" id="GO:0005737">
    <property type="term" value="C:cytoplasm"/>
    <property type="evidence" value="ECO:0007669"/>
    <property type="project" value="TreeGrafter"/>
</dbReference>
<dbReference type="Gene3D" id="3.40.30.10">
    <property type="entry name" value="Glutaredoxin"/>
    <property type="match status" value="1"/>
</dbReference>
<comment type="caution">
    <text evidence="2">The sequence shown here is derived from an EMBL/GenBank/DDBJ whole genome shotgun (WGS) entry which is preliminary data.</text>
</comment>
<sequence>MTAQSEASTPVKPVYVDGLDDLTQITTDHPFVLVEFCADRCGPCKRLDSVLKSIAADTGITVAKVDIDKNPQLAFVHRARSVPMIELYSNGERVERIIGVPSERDLRELIRRYARSAIR</sequence>
<accession>A0A8J8Q0R8</accession>
<dbReference type="CDD" id="cd02947">
    <property type="entry name" value="TRX_family"/>
    <property type="match status" value="1"/>
</dbReference>
<evidence type="ECO:0000259" key="1">
    <source>
        <dbReference type="PROSITE" id="PS51352"/>
    </source>
</evidence>
<dbReference type="GO" id="GO:0015035">
    <property type="term" value="F:protein-disulfide reductase activity"/>
    <property type="evidence" value="ECO:0007669"/>
    <property type="project" value="TreeGrafter"/>
</dbReference>
<evidence type="ECO:0000313" key="3">
    <source>
        <dbReference type="Proteomes" id="UP000766904"/>
    </source>
</evidence>
<feature type="domain" description="Thioredoxin" evidence="1">
    <location>
        <begin position="1"/>
        <end position="119"/>
    </location>
</feature>
<dbReference type="AlphaFoldDB" id="A0A8J8Q0R8"/>
<evidence type="ECO:0000313" key="2">
    <source>
        <dbReference type="EMBL" id="TYL36388.1"/>
    </source>
</evidence>
<keyword evidence="3" id="KW-1185">Reference proteome</keyword>
<dbReference type="RefSeq" id="WP_148860223.1">
    <property type="nucleotide sequence ID" value="NZ_PHNJ01000018.1"/>
</dbReference>
<dbReference type="Proteomes" id="UP000766904">
    <property type="component" value="Unassembled WGS sequence"/>
</dbReference>
<organism evidence="2 3">
    <name type="scientific">Natronococcus pandeyae</name>
    <dbReference type="NCBI Taxonomy" id="2055836"/>
    <lineage>
        <taxon>Archaea</taxon>
        <taxon>Methanobacteriati</taxon>
        <taxon>Methanobacteriota</taxon>
        <taxon>Stenosarchaea group</taxon>
        <taxon>Halobacteria</taxon>
        <taxon>Halobacteriales</taxon>
        <taxon>Natrialbaceae</taxon>
        <taxon>Natronococcus</taxon>
    </lineage>
</organism>
<dbReference type="Pfam" id="PF00085">
    <property type="entry name" value="Thioredoxin"/>
    <property type="match status" value="1"/>
</dbReference>
<dbReference type="EMBL" id="PHNJ01000018">
    <property type="protein sequence ID" value="TYL36388.1"/>
    <property type="molecule type" value="Genomic_DNA"/>
</dbReference>
<dbReference type="InterPro" id="IPR036249">
    <property type="entry name" value="Thioredoxin-like_sf"/>
</dbReference>
<dbReference type="InterPro" id="IPR013766">
    <property type="entry name" value="Thioredoxin_domain"/>
</dbReference>
<dbReference type="OrthoDB" id="35385at2157"/>